<feature type="region of interest" description="Disordered" evidence="1">
    <location>
        <begin position="413"/>
        <end position="465"/>
    </location>
</feature>
<reference evidence="2" key="1">
    <citation type="journal article" date="2020" name="Stud. Mycol.">
        <title>101 Dothideomycetes genomes: a test case for predicting lifestyles and emergence of pathogens.</title>
        <authorList>
            <person name="Haridas S."/>
            <person name="Albert R."/>
            <person name="Binder M."/>
            <person name="Bloem J."/>
            <person name="Labutti K."/>
            <person name="Salamov A."/>
            <person name="Andreopoulos B."/>
            <person name="Baker S."/>
            <person name="Barry K."/>
            <person name="Bills G."/>
            <person name="Bluhm B."/>
            <person name="Cannon C."/>
            <person name="Castanera R."/>
            <person name="Culley D."/>
            <person name="Daum C."/>
            <person name="Ezra D."/>
            <person name="Gonzalez J."/>
            <person name="Henrissat B."/>
            <person name="Kuo A."/>
            <person name="Liang C."/>
            <person name="Lipzen A."/>
            <person name="Lutzoni F."/>
            <person name="Magnuson J."/>
            <person name="Mondo S."/>
            <person name="Nolan M."/>
            <person name="Ohm R."/>
            <person name="Pangilinan J."/>
            <person name="Park H.-J."/>
            <person name="Ramirez L."/>
            <person name="Alfaro M."/>
            <person name="Sun H."/>
            <person name="Tritt A."/>
            <person name="Yoshinaga Y."/>
            <person name="Zwiers L.-H."/>
            <person name="Turgeon B."/>
            <person name="Goodwin S."/>
            <person name="Spatafora J."/>
            <person name="Crous P."/>
            <person name="Grigoriev I."/>
        </authorList>
    </citation>
    <scope>NUCLEOTIDE SEQUENCE</scope>
    <source>
        <strain evidence="2">CBS 121739</strain>
    </source>
</reference>
<gene>
    <name evidence="2" type="ORF">EJ05DRAFT_485467</name>
</gene>
<feature type="region of interest" description="Disordered" evidence="1">
    <location>
        <begin position="138"/>
        <end position="194"/>
    </location>
</feature>
<name>A0A6A6W9Q9_9PEZI</name>
<evidence type="ECO:0000256" key="1">
    <source>
        <dbReference type="SAM" id="MobiDB-lite"/>
    </source>
</evidence>
<dbReference type="AlphaFoldDB" id="A0A6A6W9Q9"/>
<proteinExistence type="predicted"/>
<feature type="region of interest" description="Disordered" evidence="1">
    <location>
        <begin position="1"/>
        <end position="20"/>
    </location>
</feature>
<evidence type="ECO:0000313" key="3">
    <source>
        <dbReference type="Proteomes" id="UP000799437"/>
    </source>
</evidence>
<accession>A0A6A6W9Q9</accession>
<feature type="compositionally biased region" description="Basic residues" evidence="1">
    <location>
        <begin position="150"/>
        <end position="164"/>
    </location>
</feature>
<dbReference type="RefSeq" id="XP_033600778.1">
    <property type="nucleotide sequence ID" value="XM_033745454.1"/>
</dbReference>
<feature type="compositionally biased region" description="Low complexity" evidence="1">
    <location>
        <begin position="71"/>
        <end position="93"/>
    </location>
</feature>
<evidence type="ECO:0000313" key="2">
    <source>
        <dbReference type="EMBL" id="KAF2758327.1"/>
    </source>
</evidence>
<dbReference type="Proteomes" id="UP000799437">
    <property type="component" value="Unassembled WGS sequence"/>
</dbReference>
<feature type="compositionally biased region" description="Low complexity" evidence="1">
    <location>
        <begin position="419"/>
        <end position="437"/>
    </location>
</feature>
<dbReference type="GeneID" id="54486508"/>
<dbReference type="EMBL" id="ML996571">
    <property type="protein sequence ID" value="KAF2758327.1"/>
    <property type="molecule type" value="Genomic_DNA"/>
</dbReference>
<feature type="compositionally biased region" description="Low complexity" evidence="1">
    <location>
        <begin position="37"/>
        <end position="63"/>
    </location>
</feature>
<feature type="compositionally biased region" description="Low complexity" evidence="1">
    <location>
        <begin position="451"/>
        <end position="465"/>
    </location>
</feature>
<organism evidence="2 3">
    <name type="scientific">Pseudovirgaria hyperparasitica</name>
    <dbReference type="NCBI Taxonomy" id="470096"/>
    <lineage>
        <taxon>Eukaryota</taxon>
        <taxon>Fungi</taxon>
        <taxon>Dikarya</taxon>
        <taxon>Ascomycota</taxon>
        <taxon>Pezizomycotina</taxon>
        <taxon>Dothideomycetes</taxon>
        <taxon>Dothideomycetes incertae sedis</taxon>
        <taxon>Acrospermales</taxon>
        <taxon>Acrospermaceae</taxon>
        <taxon>Pseudovirgaria</taxon>
    </lineage>
</organism>
<keyword evidence="3" id="KW-1185">Reference proteome</keyword>
<sequence>MHVSPAYYKTAELPSPARTAVERAPVVLTRNTALLSSSSCIVSPHSSSSSSSSLKASSRSPSRSPRRSAKKPASTKSSTPSSSSSSSGKSARSQYSSCSTWFLPRRAKAVSIFGGGSGGGGGGGSSAECEIAIEPEHRRFVRRRTETRTGTRKGKEKGRGKGKHTASSGGVSLKGHALAQEEQGQEGESTERPTKTLQHVGLEDEADEDGDSAEFVLAPEVPETTAPQAESGDASSSILTLGDVRSESADGIRGCCPDNPVMAYLVSDAEPVPGAGQDGRTPLLAGMDPGVRVDVFDFLDSEVLRELESDPNAGVIDADGRRCTGAVDDGTKKDYVEAHDRHIEADDGKYYNAHLDEEDDDESFITAREPGFLVNAPNHEGYDDERRDTAAVNGFIQDYVEAYVRNDRHIDAPSKHYYNTHPNSSSSPSSSTPTFTTAHHHHHHQPPLSPNNPSHNTSTTAQAPQPTTVHLPLSWHRRPGLKKFIARTVAARLDLDCPGHYNDDEDDIDVNSLLNHLLSLPDAVQRYMWCAVDGVEEGLEGGS</sequence>
<feature type="region of interest" description="Disordered" evidence="1">
    <location>
        <begin position="37"/>
        <end position="93"/>
    </location>
</feature>
<protein>
    <submittedName>
        <fullName evidence="2">Uncharacterized protein</fullName>
    </submittedName>
</protein>
<feature type="compositionally biased region" description="Basic and acidic residues" evidence="1">
    <location>
        <begin position="138"/>
        <end position="149"/>
    </location>
</feature>